<reference evidence="1 2" key="1">
    <citation type="submission" date="2020-02" db="EMBL/GenBank/DDBJ databases">
        <authorList>
            <person name="Ferguson B K."/>
        </authorList>
    </citation>
    <scope>NUCLEOTIDE SEQUENCE [LARGE SCALE GENOMIC DNA]</scope>
</reference>
<evidence type="ECO:0000313" key="2">
    <source>
        <dbReference type="Proteomes" id="UP000479000"/>
    </source>
</evidence>
<dbReference type="Proteomes" id="UP000479000">
    <property type="component" value="Unassembled WGS sequence"/>
</dbReference>
<organism evidence="1 2">
    <name type="scientific">Nesidiocoris tenuis</name>
    <dbReference type="NCBI Taxonomy" id="355587"/>
    <lineage>
        <taxon>Eukaryota</taxon>
        <taxon>Metazoa</taxon>
        <taxon>Ecdysozoa</taxon>
        <taxon>Arthropoda</taxon>
        <taxon>Hexapoda</taxon>
        <taxon>Insecta</taxon>
        <taxon>Pterygota</taxon>
        <taxon>Neoptera</taxon>
        <taxon>Paraneoptera</taxon>
        <taxon>Hemiptera</taxon>
        <taxon>Heteroptera</taxon>
        <taxon>Panheteroptera</taxon>
        <taxon>Cimicomorpha</taxon>
        <taxon>Miridae</taxon>
        <taxon>Dicyphina</taxon>
        <taxon>Nesidiocoris</taxon>
    </lineage>
</organism>
<keyword evidence="2" id="KW-1185">Reference proteome</keyword>
<proteinExistence type="predicted"/>
<gene>
    <name evidence="1" type="ORF">NTEN_LOCUS18429</name>
</gene>
<dbReference type="EMBL" id="CADCXU010027034">
    <property type="protein sequence ID" value="CAB0013884.1"/>
    <property type="molecule type" value="Genomic_DNA"/>
</dbReference>
<evidence type="ECO:0000313" key="1">
    <source>
        <dbReference type="EMBL" id="CAB0013884.1"/>
    </source>
</evidence>
<accession>A0A6H5HAZ8</accession>
<sequence>MRGRGAMRRRSAARGATAGFRCQGFFAIPANSQTAVAERRRSLANPDRSRERQLTEGSLHRANYCTDSIPTARTFHFKFHFYRKTLTLMRNIMSHYAGNFSGNIPQPVVLRSIITALRNVTNLASSSLSQSFFRPKKSTGEKITDFTQVLPYLVLSDLQRVFIITPYFFGYGPLLLCHRVILGEGRNVHGFAPSPLRRKVAGFPALAAQLHVGPKRKSSRTDCPARENS</sequence>
<name>A0A6H5HAZ8_9HEMI</name>
<protein>
    <submittedName>
        <fullName evidence="1">Uncharacterized protein</fullName>
    </submittedName>
</protein>
<dbReference type="AlphaFoldDB" id="A0A6H5HAZ8"/>